<dbReference type="InterPro" id="IPR033922">
    <property type="entry name" value="NAD_bind_Glu_DH"/>
</dbReference>
<evidence type="ECO:0000256" key="3">
    <source>
        <dbReference type="ARBA" id="ARBA00012889"/>
    </source>
</evidence>
<evidence type="ECO:0000256" key="1">
    <source>
        <dbReference type="ARBA" id="ARBA00004173"/>
    </source>
</evidence>
<dbReference type="EC" id="1.4.1.3" evidence="3"/>
<dbReference type="SUPFAM" id="SSF51735">
    <property type="entry name" value="NAD(P)-binding Rossmann-fold domains"/>
    <property type="match status" value="1"/>
</dbReference>
<dbReference type="Gene3D" id="3.40.50.720">
    <property type="entry name" value="NAD(P)-binding Rossmann-like Domain"/>
    <property type="match status" value="1"/>
</dbReference>
<sequence>MLCRYLAARYFKHPVNKIMKKYIVWLCVQIVVFTPGFSKYTLGLILIISPFIMLTDWVLLYRDYKVLRNVLKSHMKELQLHFSRRLYLQPAALQRNIWTRMAFRSILQRFSRPSIFKPSNASSVLQARAINSQYPEDNPSFSQMVSEYLKKAEEYIIKDEMRITGHPREEIVGILDTIRSCNHVLNVTFPLRRDDGTIMNIEGWRAQHSLHKTPCKGGCRFSDDVDEDEVKALATLMTYKNATVDVPYGGAKAGVKINPRKFSVGELERLTRRFAIELSKKGFLGPGIDVPAPDMGTGEREMAWIADTYAHTTGHLDINAHACITGKPISQGGIHGRTQATGLGLFFALRNFIQDPEFMSSINVVPGFIGKSFIVQGFGNVGFYIARYLHRAGCKLVGVMEYDGSIYNKEGMDPDDIIAYKKKNRGVSGYSGGEFVEGSLFDKECDILVPCATEKSIHMGNADSIKAKIIIEGANGPTTTKANDLLLSKNVLMIPDMYANAGGVTVSYFEWLKNLNHVSFGRMTMRYERDSNYALLDSVQKSLEKKFGATAGSIPIQPTSQYLSRMSGADEETLVESGLEYTMDRAAGHIKKLAKDSGLGLDLRTASLIYAVEKIYKIYNEAGLTYM</sequence>
<keyword evidence="9" id="KW-0812">Transmembrane</keyword>
<dbReference type="InterPro" id="IPR033524">
    <property type="entry name" value="Glu/Leu/Phe/Val_DH_AS"/>
</dbReference>
<dbReference type="SMART" id="SM00839">
    <property type="entry name" value="ELFV_dehydrog"/>
    <property type="match status" value="1"/>
</dbReference>
<evidence type="ECO:0000256" key="9">
    <source>
        <dbReference type="SAM" id="Phobius"/>
    </source>
</evidence>
<dbReference type="FunFam" id="3.40.50.720:FF:000100">
    <property type="entry name" value="Glutamate dehydrogenase 1, mitochondrial"/>
    <property type="match status" value="1"/>
</dbReference>
<evidence type="ECO:0000313" key="11">
    <source>
        <dbReference type="EMBL" id="KAI6657907.1"/>
    </source>
</evidence>
<dbReference type="Pfam" id="PF00208">
    <property type="entry name" value="ELFV_dehydrog"/>
    <property type="match status" value="1"/>
</dbReference>
<evidence type="ECO:0000256" key="4">
    <source>
        <dbReference type="ARBA" id="ARBA00023002"/>
    </source>
</evidence>
<dbReference type="PANTHER" id="PTHR11606">
    <property type="entry name" value="GLUTAMATE DEHYDROGENASE"/>
    <property type="match status" value="1"/>
</dbReference>
<accession>A0AAV7K9B5</accession>
<dbReference type="GO" id="GO:0006538">
    <property type="term" value="P:L-glutamate catabolic process"/>
    <property type="evidence" value="ECO:0007669"/>
    <property type="project" value="TreeGrafter"/>
</dbReference>
<evidence type="ECO:0000313" key="12">
    <source>
        <dbReference type="Proteomes" id="UP001165289"/>
    </source>
</evidence>
<comment type="subcellular location">
    <subcellularLocation>
        <location evidence="1">Mitochondrion</location>
    </subcellularLocation>
</comment>
<dbReference type="InterPro" id="IPR006095">
    <property type="entry name" value="Glu/Leu/Phe/Val/Trp_DH"/>
</dbReference>
<keyword evidence="12" id="KW-1185">Reference proteome</keyword>
<dbReference type="Gene3D" id="3.40.50.10860">
    <property type="entry name" value="Leucine Dehydrogenase, chain A, domain 1"/>
    <property type="match status" value="1"/>
</dbReference>
<evidence type="ECO:0000256" key="2">
    <source>
        <dbReference type="ARBA" id="ARBA00006382"/>
    </source>
</evidence>
<dbReference type="AlphaFoldDB" id="A0AAV7K9B5"/>
<evidence type="ECO:0000256" key="7">
    <source>
        <dbReference type="ARBA" id="ARBA00048577"/>
    </source>
</evidence>
<feature type="transmembrane region" description="Helical" evidence="9">
    <location>
        <begin position="21"/>
        <end position="38"/>
    </location>
</feature>
<dbReference type="SUPFAM" id="SSF53223">
    <property type="entry name" value="Aminoacid dehydrogenase-like, N-terminal domain"/>
    <property type="match status" value="1"/>
</dbReference>
<dbReference type="GO" id="GO:0005739">
    <property type="term" value="C:mitochondrion"/>
    <property type="evidence" value="ECO:0007669"/>
    <property type="project" value="UniProtKB-SubCell"/>
</dbReference>
<comment type="catalytic activity">
    <reaction evidence="6">
        <text>L-glutamate + NAD(+) + H2O = 2-oxoglutarate + NH4(+) + NADH + H(+)</text>
        <dbReference type="Rhea" id="RHEA:15133"/>
        <dbReference type="ChEBI" id="CHEBI:15377"/>
        <dbReference type="ChEBI" id="CHEBI:15378"/>
        <dbReference type="ChEBI" id="CHEBI:16810"/>
        <dbReference type="ChEBI" id="CHEBI:28938"/>
        <dbReference type="ChEBI" id="CHEBI:29985"/>
        <dbReference type="ChEBI" id="CHEBI:57540"/>
        <dbReference type="ChEBI" id="CHEBI:57945"/>
        <dbReference type="EC" id="1.4.1.3"/>
    </reaction>
</comment>
<keyword evidence="4 8" id="KW-0560">Oxidoreductase</keyword>
<evidence type="ECO:0000256" key="8">
    <source>
        <dbReference type="RuleBase" id="RU004417"/>
    </source>
</evidence>
<dbReference type="InterPro" id="IPR036291">
    <property type="entry name" value="NAD(P)-bd_dom_sf"/>
</dbReference>
<keyword evidence="5" id="KW-0496">Mitochondrion</keyword>
<feature type="domain" description="Glutamate/phenylalanine/leucine/valine/L-tryptophan dehydrogenase C-terminal" evidence="10">
    <location>
        <begin position="334"/>
        <end position="623"/>
    </location>
</feature>
<keyword evidence="9" id="KW-1133">Transmembrane helix</keyword>
<evidence type="ECO:0000259" key="10">
    <source>
        <dbReference type="SMART" id="SM00839"/>
    </source>
</evidence>
<protein>
    <recommendedName>
        <fullName evidence="3">glutamate dehydrogenase [NAD(P)(+)]</fullName>
        <ecNumber evidence="3">1.4.1.3</ecNumber>
    </recommendedName>
</protein>
<name>A0AAV7K9B5_9METZ</name>
<organism evidence="11 12">
    <name type="scientific">Oopsacas minuta</name>
    <dbReference type="NCBI Taxonomy" id="111878"/>
    <lineage>
        <taxon>Eukaryota</taxon>
        <taxon>Metazoa</taxon>
        <taxon>Porifera</taxon>
        <taxon>Hexactinellida</taxon>
        <taxon>Hexasterophora</taxon>
        <taxon>Lyssacinosida</taxon>
        <taxon>Leucopsacidae</taxon>
        <taxon>Oopsacas</taxon>
    </lineage>
</organism>
<reference evidence="11 12" key="1">
    <citation type="journal article" date="2023" name="BMC Biol.">
        <title>The compact genome of the sponge Oopsacas minuta (Hexactinellida) is lacking key metazoan core genes.</title>
        <authorList>
            <person name="Santini S."/>
            <person name="Schenkelaars Q."/>
            <person name="Jourda C."/>
            <person name="Duchesne M."/>
            <person name="Belahbib H."/>
            <person name="Rocher C."/>
            <person name="Selva M."/>
            <person name="Riesgo A."/>
            <person name="Vervoort M."/>
            <person name="Leys S.P."/>
            <person name="Kodjabachian L."/>
            <person name="Le Bivic A."/>
            <person name="Borchiellini C."/>
            <person name="Claverie J.M."/>
            <person name="Renard E."/>
        </authorList>
    </citation>
    <scope>NUCLEOTIDE SEQUENCE [LARGE SCALE GENOMIC DNA]</scope>
    <source>
        <strain evidence="11">SPO-2</strain>
    </source>
</reference>
<dbReference type="InterPro" id="IPR006097">
    <property type="entry name" value="Glu/Leu/Phe/Val/Trp_DH_dimer"/>
</dbReference>
<dbReference type="GO" id="GO:0004352">
    <property type="term" value="F:glutamate dehydrogenase (NAD+) activity"/>
    <property type="evidence" value="ECO:0007669"/>
    <property type="project" value="TreeGrafter"/>
</dbReference>
<comment type="similarity">
    <text evidence="2 8">Belongs to the Glu/Leu/Phe/Val dehydrogenases family.</text>
</comment>
<dbReference type="PANTHER" id="PTHR11606:SF13">
    <property type="entry name" value="GLUTAMATE DEHYDROGENASE 1, MITOCHONDRIAL"/>
    <property type="match status" value="1"/>
</dbReference>
<dbReference type="PRINTS" id="PR00082">
    <property type="entry name" value="GLFDHDRGNASE"/>
</dbReference>
<dbReference type="PROSITE" id="PS00074">
    <property type="entry name" value="GLFV_DEHYDROGENASE"/>
    <property type="match status" value="1"/>
</dbReference>
<dbReference type="Proteomes" id="UP001165289">
    <property type="component" value="Unassembled WGS sequence"/>
</dbReference>
<dbReference type="InterPro" id="IPR006096">
    <property type="entry name" value="Glu/Leu/Phe/Val/Trp_DH_C"/>
</dbReference>
<comment type="caution">
    <text evidence="11">The sequence shown here is derived from an EMBL/GenBank/DDBJ whole genome shotgun (WGS) entry which is preliminary data.</text>
</comment>
<gene>
    <name evidence="11" type="ORF">LOD99_15625</name>
</gene>
<proteinExistence type="inferred from homology"/>
<dbReference type="CDD" id="cd01076">
    <property type="entry name" value="NAD_bind_1_Glu_DH"/>
    <property type="match status" value="1"/>
</dbReference>
<keyword evidence="9" id="KW-0472">Membrane</keyword>
<evidence type="ECO:0000256" key="6">
    <source>
        <dbReference type="ARBA" id="ARBA00047867"/>
    </source>
</evidence>
<dbReference type="InterPro" id="IPR046346">
    <property type="entry name" value="Aminoacid_DH-like_N_sf"/>
</dbReference>
<comment type="catalytic activity">
    <reaction evidence="7">
        <text>L-glutamate + NADP(+) + H2O = 2-oxoglutarate + NH4(+) + NADPH + H(+)</text>
        <dbReference type="Rhea" id="RHEA:11612"/>
        <dbReference type="ChEBI" id="CHEBI:15377"/>
        <dbReference type="ChEBI" id="CHEBI:15378"/>
        <dbReference type="ChEBI" id="CHEBI:16810"/>
        <dbReference type="ChEBI" id="CHEBI:28938"/>
        <dbReference type="ChEBI" id="CHEBI:29985"/>
        <dbReference type="ChEBI" id="CHEBI:57783"/>
        <dbReference type="ChEBI" id="CHEBI:58349"/>
        <dbReference type="EC" id="1.4.1.3"/>
    </reaction>
</comment>
<dbReference type="Pfam" id="PF02812">
    <property type="entry name" value="ELFV_dehydrog_N"/>
    <property type="match status" value="1"/>
</dbReference>
<dbReference type="EMBL" id="JAKMXF010000110">
    <property type="protein sequence ID" value="KAI6657907.1"/>
    <property type="molecule type" value="Genomic_DNA"/>
</dbReference>
<evidence type="ECO:0000256" key="5">
    <source>
        <dbReference type="ARBA" id="ARBA00023128"/>
    </source>
</evidence>